<protein>
    <submittedName>
        <fullName evidence="1">Uncharacterized protein</fullName>
    </submittedName>
</protein>
<evidence type="ECO:0000313" key="1">
    <source>
        <dbReference type="EMBL" id="KAK9819537.1"/>
    </source>
</evidence>
<name>A0AAW1QDQ7_9CHLO</name>
<dbReference type="Proteomes" id="UP001438707">
    <property type="component" value="Unassembled WGS sequence"/>
</dbReference>
<reference evidence="1 2" key="1">
    <citation type="journal article" date="2024" name="Nat. Commun.">
        <title>Phylogenomics reveals the evolutionary origins of lichenization in chlorophyte algae.</title>
        <authorList>
            <person name="Puginier C."/>
            <person name="Libourel C."/>
            <person name="Otte J."/>
            <person name="Skaloud P."/>
            <person name="Haon M."/>
            <person name="Grisel S."/>
            <person name="Petersen M."/>
            <person name="Berrin J.G."/>
            <person name="Delaux P.M."/>
            <person name="Dal Grande F."/>
            <person name="Keller J."/>
        </authorList>
    </citation>
    <scope>NUCLEOTIDE SEQUENCE [LARGE SCALE GENOMIC DNA]</scope>
    <source>
        <strain evidence="1 2">SAG 2145</strain>
    </source>
</reference>
<organism evidence="1 2">
    <name type="scientific">Apatococcus lobatus</name>
    <dbReference type="NCBI Taxonomy" id="904363"/>
    <lineage>
        <taxon>Eukaryota</taxon>
        <taxon>Viridiplantae</taxon>
        <taxon>Chlorophyta</taxon>
        <taxon>core chlorophytes</taxon>
        <taxon>Trebouxiophyceae</taxon>
        <taxon>Chlorellales</taxon>
        <taxon>Chlorellaceae</taxon>
        <taxon>Apatococcus</taxon>
    </lineage>
</organism>
<sequence>MGLLRLATQDPSTISERLPHLSELPDHDKNMAWLWKTGSRIITSCVERAGDQGAEAAIEELKGSSQAFPNPQPQASST</sequence>
<accession>A0AAW1QDQ7</accession>
<evidence type="ECO:0000313" key="2">
    <source>
        <dbReference type="Proteomes" id="UP001438707"/>
    </source>
</evidence>
<keyword evidence="2" id="KW-1185">Reference proteome</keyword>
<comment type="caution">
    <text evidence="1">The sequence shown here is derived from an EMBL/GenBank/DDBJ whole genome shotgun (WGS) entry which is preliminary data.</text>
</comment>
<gene>
    <name evidence="1" type="ORF">WJX74_007070</name>
</gene>
<dbReference type="AlphaFoldDB" id="A0AAW1QDQ7"/>
<proteinExistence type="predicted"/>
<dbReference type="EMBL" id="JALJOS010000046">
    <property type="protein sequence ID" value="KAK9819537.1"/>
    <property type="molecule type" value="Genomic_DNA"/>
</dbReference>